<name>A0ABM8DXW3_9MICO</name>
<dbReference type="InterPro" id="IPR037079">
    <property type="entry name" value="AF2212/PG0164-like_sf"/>
</dbReference>
<reference evidence="1 2" key="1">
    <citation type="submission" date="2022-12" db="EMBL/GenBank/DDBJ databases">
        <title>Microbacterium terricola strain KV-448 chromosome, complete genome.</title>
        <authorList>
            <person name="Oshima T."/>
            <person name="Moriya T."/>
            <person name="Bessho Y."/>
        </authorList>
    </citation>
    <scope>NUCLEOTIDE SEQUENCE [LARGE SCALE GENOMIC DNA]</scope>
    <source>
        <strain evidence="1 2">KV-448</strain>
    </source>
</reference>
<dbReference type="Gene3D" id="2.40.30.100">
    <property type="entry name" value="AF2212/PG0164-like"/>
    <property type="match status" value="1"/>
</dbReference>
<keyword evidence="2" id="KW-1185">Reference proteome</keyword>
<evidence type="ECO:0000313" key="2">
    <source>
        <dbReference type="Proteomes" id="UP001317779"/>
    </source>
</evidence>
<protein>
    <recommendedName>
        <fullName evidence="3">DUF1905 domain-containing protein</fullName>
    </recommendedName>
</protein>
<accession>A0ABM8DXW3</accession>
<sequence length="95" mass="10701">MHVEFEGDVYRWRAREQDWFFVALPVELSEMIREIPRPPRGFGSIPVTARIGDFEWRTSIFPDSAQGTFVLPLKKAARDAGALAEGDVAVLALIL</sequence>
<dbReference type="EMBL" id="AP027141">
    <property type="protein sequence ID" value="BDV30350.1"/>
    <property type="molecule type" value="Genomic_DNA"/>
</dbReference>
<dbReference type="SUPFAM" id="SSF141694">
    <property type="entry name" value="AF2212/PG0164-like"/>
    <property type="match status" value="1"/>
</dbReference>
<dbReference type="InterPro" id="IPR015018">
    <property type="entry name" value="DUF1905"/>
</dbReference>
<evidence type="ECO:0008006" key="3">
    <source>
        <dbReference type="Google" id="ProtNLM"/>
    </source>
</evidence>
<gene>
    <name evidence="1" type="ORF">Microterr_10100</name>
</gene>
<evidence type="ECO:0000313" key="1">
    <source>
        <dbReference type="EMBL" id="BDV30350.1"/>
    </source>
</evidence>
<dbReference type="RefSeq" id="WP_263795785.1">
    <property type="nucleotide sequence ID" value="NZ_AP027141.1"/>
</dbReference>
<dbReference type="Pfam" id="PF08922">
    <property type="entry name" value="DUF1905"/>
    <property type="match status" value="1"/>
</dbReference>
<dbReference type="Proteomes" id="UP001317779">
    <property type="component" value="Chromosome"/>
</dbReference>
<organism evidence="1 2">
    <name type="scientific">Microbacterium terricola</name>
    <dbReference type="NCBI Taxonomy" id="344163"/>
    <lineage>
        <taxon>Bacteria</taxon>
        <taxon>Bacillati</taxon>
        <taxon>Actinomycetota</taxon>
        <taxon>Actinomycetes</taxon>
        <taxon>Micrococcales</taxon>
        <taxon>Microbacteriaceae</taxon>
        <taxon>Microbacterium</taxon>
    </lineage>
</organism>
<proteinExistence type="predicted"/>